<comment type="caution">
    <text evidence="3">The sequence shown here is derived from an EMBL/GenBank/DDBJ whole genome shotgun (WGS) entry which is preliminary data.</text>
</comment>
<keyword evidence="4" id="KW-1185">Reference proteome</keyword>
<dbReference type="GO" id="GO:0016787">
    <property type="term" value="F:hydrolase activity"/>
    <property type="evidence" value="ECO:0007669"/>
    <property type="project" value="UniProtKB-KW"/>
</dbReference>
<dbReference type="InterPro" id="IPR000639">
    <property type="entry name" value="Epox_hydrolase-like"/>
</dbReference>
<dbReference type="Proteomes" id="UP000702209">
    <property type="component" value="Unassembled WGS sequence"/>
</dbReference>
<feature type="domain" description="AB hydrolase-1" evidence="2">
    <location>
        <begin position="37"/>
        <end position="285"/>
    </location>
</feature>
<dbReference type="Gene3D" id="3.40.50.1820">
    <property type="entry name" value="alpha/beta hydrolase"/>
    <property type="match status" value="1"/>
</dbReference>
<dbReference type="InterPro" id="IPR029058">
    <property type="entry name" value="AB_hydrolase_fold"/>
</dbReference>
<proteinExistence type="predicted"/>
<evidence type="ECO:0000313" key="4">
    <source>
        <dbReference type="Proteomes" id="UP000702209"/>
    </source>
</evidence>
<dbReference type="RefSeq" id="WP_195127448.1">
    <property type="nucleotide sequence ID" value="NZ_JADLQX010000001.1"/>
</dbReference>
<dbReference type="InterPro" id="IPR000073">
    <property type="entry name" value="AB_hydrolase_1"/>
</dbReference>
<evidence type="ECO:0000256" key="1">
    <source>
        <dbReference type="ARBA" id="ARBA00022801"/>
    </source>
</evidence>
<gene>
    <name evidence="3" type="ORF">IU459_00595</name>
</gene>
<dbReference type="SUPFAM" id="SSF53474">
    <property type="entry name" value="alpha/beta-Hydrolases"/>
    <property type="match status" value="1"/>
</dbReference>
<reference evidence="3 4" key="1">
    <citation type="submission" date="2020-10" db="EMBL/GenBank/DDBJ databases">
        <title>Identification of Nocardia species via Next-generation sequencing and recognition of intraspecies genetic diversity.</title>
        <authorList>
            <person name="Li P."/>
            <person name="Li P."/>
            <person name="Lu B."/>
        </authorList>
    </citation>
    <scope>NUCLEOTIDE SEQUENCE [LARGE SCALE GENOMIC DNA]</scope>
    <source>
        <strain evidence="3 4">BJ06-0157</strain>
    </source>
</reference>
<sequence length="303" mass="32775">MTITTSVGPFPATATRTVHRGDVELAVYECGNPEGIPVLLIHGWPDTHVLWSRVATLLAGRHRVIAFDNRGAGNSSAPTDVAAYRIEELAADVRAVIDAVAPGQRVHVLGHDWGSVIGWELVAAPDAASVIASFTSVSGPNLDFLGAYLRGPVTAARLRGSLIQAIASAYTVAFQIPGLPNPVLRVLSNHWPRFLGFFDGLDPALVETAPTLRTDMINNLKLYRANIRTHLRHPRPRPVEVPVQLIVATGDRAVRPVVNAEAGRWVPDLTRAEIPARHWSPISHPAELARHLAAFVDRIGAVR</sequence>
<evidence type="ECO:0000259" key="2">
    <source>
        <dbReference type="Pfam" id="PF00561"/>
    </source>
</evidence>
<accession>A0ABS0CHE4</accession>
<dbReference type="Pfam" id="PF00561">
    <property type="entry name" value="Abhydrolase_1"/>
    <property type="match status" value="1"/>
</dbReference>
<dbReference type="PANTHER" id="PTHR43329">
    <property type="entry name" value="EPOXIDE HYDROLASE"/>
    <property type="match status" value="1"/>
</dbReference>
<dbReference type="PRINTS" id="PR00412">
    <property type="entry name" value="EPOXHYDRLASE"/>
</dbReference>
<keyword evidence="1 3" id="KW-0378">Hydrolase</keyword>
<organism evidence="3 4">
    <name type="scientific">Nocardia amamiensis</name>
    <dbReference type="NCBI Taxonomy" id="404578"/>
    <lineage>
        <taxon>Bacteria</taxon>
        <taxon>Bacillati</taxon>
        <taxon>Actinomycetota</taxon>
        <taxon>Actinomycetes</taxon>
        <taxon>Mycobacteriales</taxon>
        <taxon>Nocardiaceae</taxon>
        <taxon>Nocardia</taxon>
    </lineage>
</organism>
<protein>
    <submittedName>
        <fullName evidence="3">Alpha/beta fold hydrolase</fullName>
    </submittedName>
</protein>
<name>A0ABS0CHE4_9NOCA</name>
<dbReference type="EMBL" id="JADLQX010000001">
    <property type="protein sequence ID" value="MBF6296037.1"/>
    <property type="molecule type" value="Genomic_DNA"/>
</dbReference>
<evidence type="ECO:0000313" key="3">
    <source>
        <dbReference type="EMBL" id="MBF6296037.1"/>
    </source>
</evidence>